<sequence length="189" mass="21496">MDEAEKFAKSRGYSTMYLTTHDKQDFYKHLRGYGTMYLTTQDKQDLYKHLCGYCTMYLTTHDKQDFYKHLNYNFCDPVISFGADPKLIPDCLIKQLTATTLRPQEKEQETSDKQNNALSELHQTNLPSPSPPPPPPPTTAPLPPPPPPPPSYAPLPPPPPPTTAKTVLGKPEIVKWDPRNISWMRKDLS</sequence>
<dbReference type="GO" id="GO:0008080">
    <property type="term" value="F:N-acetyltransferase activity"/>
    <property type="evidence" value="ECO:0007669"/>
    <property type="project" value="InterPro"/>
</dbReference>
<protein>
    <submittedName>
        <fullName evidence="2">Uncharacterized protein</fullName>
    </submittedName>
</protein>
<dbReference type="InterPro" id="IPR039840">
    <property type="entry name" value="NAA80"/>
</dbReference>
<evidence type="ECO:0000313" key="2">
    <source>
        <dbReference type="EMBL" id="OWF38402.1"/>
    </source>
</evidence>
<feature type="region of interest" description="Disordered" evidence="1">
    <location>
        <begin position="122"/>
        <end position="173"/>
    </location>
</feature>
<gene>
    <name evidence="2" type="ORF">KP79_PYT10722</name>
</gene>
<dbReference type="PANTHER" id="PTHR13538">
    <property type="entry name" value="N-ACETYLTRANSFERASE 6"/>
    <property type="match status" value="1"/>
</dbReference>
<proteinExistence type="predicted"/>
<feature type="compositionally biased region" description="Pro residues" evidence="1">
    <location>
        <begin position="128"/>
        <end position="162"/>
    </location>
</feature>
<dbReference type="Proteomes" id="UP000242188">
    <property type="component" value="Unassembled WGS sequence"/>
</dbReference>
<dbReference type="EMBL" id="NEDP02005568">
    <property type="protein sequence ID" value="OWF38402.1"/>
    <property type="molecule type" value="Genomic_DNA"/>
</dbReference>
<dbReference type="GO" id="GO:1905502">
    <property type="term" value="F:acetyl-CoA binding"/>
    <property type="evidence" value="ECO:0007669"/>
    <property type="project" value="TreeGrafter"/>
</dbReference>
<dbReference type="GO" id="GO:0005737">
    <property type="term" value="C:cytoplasm"/>
    <property type="evidence" value="ECO:0007669"/>
    <property type="project" value="TreeGrafter"/>
</dbReference>
<organism evidence="2 3">
    <name type="scientific">Mizuhopecten yessoensis</name>
    <name type="common">Japanese scallop</name>
    <name type="synonym">Patinopecten yessoensis</name>
    <dbReference type="NCBI Taxonomy" id="6573"/>
    <lineage>
        <taxon>Eukaryota</taxon>
        <taxon>Metazoa</taxon>
        <taxon>Spiralia</taxon>
        <taxon>Lophotrochozoa</taxon>
        <taxon>Mollusca</taxon>
        <taxon>Bivalvia</taxon>
        <taxon>Autobranchia</taxon>
        <taxon>Pteriomorphia</taxon>
        <taxon>Pectinida</taxon>
        <taxon>Pectinoidea</taxon>
        <taxon>Pectinidae</taxon>
        <taxon>Mizuhopecten</taxon>
    </lineage>
</organism>
<dbReference type="STRING" id="6573.A0A210PPK3"/>
<evidence type="ECO:0000313" key="3">
    <source>
        <dbReference type="Proteomes" id="UP000242188"/>
    </source>
</evidence>
<reference evidence="2 3" key="1">
    <citation type="journal article" date="2017" name="Nat. Ecol. Evol.">
        <title>Scallop genome provides insights into evolution of bilaterian karyotype and development.</title>
        <authorList>
            <person name="Wang S."/>
            <person name="Zhang J."/>
            <person name="Jiao W."/>
            <person name="Li J."/>
            <person name="Xun X."/>
            <person name="Sun Y."/>
            <person name="Guo X."/>
            <person name="Huan P."/>
            <person name="Dong B."/>
            <person name="Zhang L."/>
            <person name="Hu X."/>
            <person name="Sun X."/>
            <person name="Wang J."/>
            <person name="Zhao C."/>
            <person name="Wang Y."/>
            <person name="Wang D."/>
            <person name="Huang X."/>
            <person name="Wang R."/>
            <person name="Lv J."/>
            <person name="Li Y."/>
            <person name="Zhang Z."/>
            <person name="Liu B."/>
            <person name="Lu W."/>
            <person name="Hui Y."/>
            <person name="Liang J."/>
            <person name="Zhou Z."/>
            <person name="Hou R."/>
            <person name="Li X."/>
            <person name="Liu Y."/>
            <person name="Li H."/>
            <person name="Ning X."/>
            <person name="Lin Y."/>
            <person name="Zhao L."/>
            <person name="Xing Q."/>
            <person name="Dou J."/>
            <person name="Li Y."/>
            <person name="Mao J."/>
            <person name="Guo H."/>
            <person name="Dou H."/>
            <person name="Li T."/>
            <person name="Mu C."/>
            <person name="Jiang W."/>
            <person name="Fu Q."/>
            <person name="Fu X."/>
            <person name="Miao Y."/>
            <person name="Liu J."/>
            <person name="Yu Q."/>
            <person name="Li R."/>
            <person name="Liao H."/>
            <person name="Li X."/>
            <person name="Kong Y."/>
            <person name="Jiang Z."/>
            <person name="Chourrout D."/>
            <person name="Li R."/>
            <person name="Bao Z."/>
        </authorList>
    </citation>
    <scope>NUCLEOTIDE SEQUENCE [LARGE SCALE GENOMIC DNA]</scope>
    <source>
        <strain evidence="2 3">PY_sf001</strain>
    </source>
</reference>
<comment type="caution">
    <text evidence="2">The sequence shown here is derived from an EMBL/GenBank/DDBJ whole genome shotgun (WGS) entry which is preliminary data.</text>
</comment>
<dbReference type="PANTHER" id="PTHR13538:SF4">
    <property type="entry name" value="N-ALPHA-ACETYLTRANSFERASE 80"/>
    <property type="match status" value="1"/>
</dbReference>
<evidence type="ECO:0000256" key="1">
    <source>
        <dbReference type="SAM" id="MobiDB-lite"/>
    </source>
</evidence>
<accession>A0A210PPK3</accession>
<name>A0A210PPK3_MIZYE</name>
<keyword evidence="3" id="KW-1185">Reference proteome</keyword>
<dbReference type="AlphaFoldDB" id="A0A210PPK3"/>
<dbReference type="OrthoDB" id="329272at2759"/>